<reference evidence="1" key="1">
    <citation type="submission" date="2014-11" db="EMBL/GenBank/DDBJ databases">
        <authorList>
            <person name="Amaro Gonzalez C."/>
        </authorList>
    </citation>
    <scope>NUCLEOTIDE SEQUENCE</scope>
</reference>
<accession>A0A0E9Q7C4</accession>
<dbReference type="EMBL" id="GBXM01096569">
    <property type="protein sequence ID" value="JAH12008.1"/>
    <property type="molecule type" value="Transcribed_RNA"/>
</dbReference>
<reference evidence="1" key="2">
    <citation type="journal article" date="2015" name="Fish Shellfish Immunol.">
        <title>Early steps in the European eel (Anguilla anguilla)-Vibrio vulnificus interaction in the gills: Role of the RtxA13 toxin.</title>
        <authorList>
            <person name="Callol A."/>
            <person name="Pajuelo D."/>
            <person name="Ebbesson L."/>
            <person name="Teles M."/>
            <person name="MacKenzie S."/>
            <person name="Amaro C."/>
        </authorList>
    </citation>
    <scope>NUCLEOTIDE SEQUENCE</scope>
</reference>
<proteinExistence type="predicted"/>
<evidence type="ECO:0000313" key="1">
    <source>
        <dbReference type="EMBL" id="JAH12008.1"/>
    </source>
</evidence>
<sequence>MPCCLSLRSGVTLKYIDFSLLNQILHYTLQAVVQPHPLGRMEQRAACVSHPSSGH</sequence>
<dbReference type="AlphaFoldDB" id="A0A0E9Q7C4"/>
<organism evidence="1">
    <name type="scientific">Anguilla anguilla</name>
    <name type="common">European freshwater eel</name>
    <name type="synonym">Muraena anguilla</name>
    <dbReference type="NCBI Taxonomy" id="7936"/>
    <lineage>
        <taxon>Eukaryota</taxon>
        <taxon>Metazoa</taxon>
        <taxon>Chordata</taxon>
        <taxon>Craniata</taxon>
        <taxon>Vertebrata</taxon>
        <taxon>Euteleostomi</taxon>
        <taxon>Actinopterygii</taxon>
        <taxon>Neopterygii</taxon>
        <taxon>Teleostei</taxon>
        <taxon>Anguilliformes</taxon>
        <taxon>Anguillidae</taxon>
        <taxon>Anguilla</taxon>
    </lineage>
</organism>
<protein>
    <submittedName>
        <fullName evidence="1">Uncharacterized protein</fullName>
    </submittedName>
</protein>
<name>A0A0E9Q7C4_ANGAN</name>